<evidence type="ECO:0000313" key="4">
    <source>
        <dbReference type="Proteomes" id="UP001056384"/>
    </source>
</evidence>
<dbReference type="Pfam" id="PF00012">
    <property type="entry name" value="HSP70"/>
    <property type="match status" value="1"/>
</dbReference>
<keyword evidence="2" id="KW-0067">ATP-binding</keyword>
<dbReference type="Gene3D" id="3.30.420.40">
    <property type="match status" value="2"/>
</dbReference>
<dbReference type="AlphaFoldDB" id="A0A9Q9AK07"/>
<dbReference type="PANTHER" id="PTHR14187">
    <property type="entry name" value="ALPHA KINASE/ELONGATION FACTOR 2 KINASE"/>
    <property type="match status" value="1"/>
</dbReference>
<evidence type="ECO:0000313" key="3">
    <source>
        <dbReference type="EMBL" id="USW50749.1"/>
    </source>
</evidence>
<dbReference type="Gene3D" id="3.90.640.10">
    <property type="entry name" value="Actin, Chain A, domain 4"/>
    <property type="match status" value="1"/>
</dbReference>
<dbReference type="GO" id="GO:0005524">
    <property type="term" value="F:ATP binding"/>
    <property type="evidence" value="ECO:0007669"/>
    <property type="project" value="UniProtKB-KW"/>
</dbReference>
<dbReference type="SUPFAM" id="SSF53067">
    <property type="entry name" value="Actin-like ATPase domain"/>
    <property type="match status" value="2"/>
</dbReference>
<reference evidence="3" key="1">
    <citation type="submission" date="2022-06" db="EMBL/GenBank/DDBJ databases">
        <title>Complete genome sequences of two strains of the flax pathogen Septoria linicola.</title>
        <authorList>
            <person name="Lapalu N."/>
            <person name="Simon A."/>
            <person name="Demenou B."/>
            <person name="Paumier D."/>
            <person name="Guillot M.-P."/>
            <person name="Gout L."/>
            <person name="Valade R."/>
        </authorList>
    </citation>
    <scope>NUCLEOTIDE SEQUENCE</scope>
    <source>
        <strain evidence="3">SE15195</strain>
    </source>
</reference>
<evidence type="ECO:0000256" key="1">
    <source>
        <dbReference type="ARBA" id="ARBA00022741"/>
    </source>
</evidence>
<dbReference type="EMBL" id="CP099420">
    <property type="protein sequence ID" value="USW50749.1"/>
    <property type="molecule type" value="Genomic_DNA"/>
</dbReference>
<sequence>MSFGNPPPYTPVASAATAMAGLSVNEQNAELHKLIISVDFGTTSTGVGWVSTAGDHVKTLADINCVDTWPGGDAEMIASRIAYGDGLEGNKFKGNLIGNDVDSSMRSFAWMKLLLDPASATKYDDPDLAQSEGSGVLTKPIYKTPVQICADFLTEIAGLAHEHLVGRLGPELLAATPMEFWFTVPAVWSEKAKADTLLAARKAAKQSQLPCLAGSQVFLIREPEAAAVATLTDITRGNSQQQIKIGESIMVVDCGGGTVDITTYVIDAISPKLAFKELLVGAGGKCGSTYIDRQFIKWMERTFGDAYTGLPWHMRGPSSRLMQEFETVKRNFGKANTKRKPYQRISCFMAEATESMYYQDDGFVKIYQSDLEAMFEPVVSKIVDLLQSQLDAEQRQAGHVTIKTMLLVGGFGDSEYLKTILRQWGIERNIRLFTPPKPQTAIVKGAALSGVLNLQPTSRRSRMHYGWTYSVPFDKMVHHNDDRFISRWDGSLLARGNMSWELEKGDLVDEDTVIKFGFVQMLYDEDASDAYAATDLYCCMNDDAPMFMRSGGVFKLATIQLDFSGIDRNAFKRKTFSGRRMRQISCKVNVRFGHRRGVLVFTASVGSKEIGTTEVTFDGQSTADVADGMVGEAGGAPGCAAQ</sequence>
<name>A0A9Q9AK07_9PEZI</name>
<dbReference type="GO" id="GO:0140662">
    <property type="term" value="F:ATP-dependent protein folding chaperone"/>
    <property type="evidence" value="ECO:0007669"/>
    <property type="project" value="InterPro"/>
</dbReference>
<dbReference type="OrthoDB" id="2963168at2759"/>
<organism evidence="3 4">
    <name type="scientific">Septoria linicola</name>
    <dbReference type="NCBI Taxonomy" id="215465"/>
    <lineage>
        <taxon>Eukaryota</taxon>
        <taxon>Fungi</taxon>
        <taxon>Dikarya</taxon>
        <taxon>Ascomycota</taxon>
        <taxon>Pezizomycotina</taxon>
        <taxon>Dothideomycetes</taxon>
        <taxon>Dothideomycetidae</taxon>
        <taxon>Mycosphaerellales</taxon>
        <taxon>Mycosphaerellaceae</taxon>
        <taxon>Septoria</taxon>
    </lineage>
</organism>
<dbReference type="Proteomes" id="UP001056384">
    <property type="component" value="Chromosome 3"/>
</dbReference>
<protein>
    <submittedName>
        <fullName evidence="3">Heat shock protein 70 family</fullName>
    </submittedName>
</protein>
<evidence type="ECO:0000256" key="2">
    <source>
        <dbReference type="ARBA" id="ARBA00022840"/>
    </source>
</evidence>
<dbReference type="PANTHER" id="PTHR14187:SF81">
    <property type="entry name" value="HSP70 FAMILY PROTEIN (AFU_ORTHOLOGUE AFUA_4G14040)"/>
    <property type="match status" value="1"/>
</dbReference>
<keyword evidence="3" id="KW-0346">Stress response</keyword>
<accession>A0A9Q9AK07</accession>
<keyword evidence="1" id="KW-0547">Nucleotide-binding</keyword>
<dbReference type="InterPro" id="IPR043129">
    <property type="entry name" value="ATPase_NBD"/>
</dbReference>
<keyword evidence="4" id="KW-1185">Reference proteome</keyword>
<dbReference type="CDD" id="cd10170">
    <property type="entry name" value="ASKHA_NBD_HSP70"/>
    <property type="match status" value="1"/>
</dbReference>
<proteinExistence type="predicted"/>
<gene>
    <name evidence="3" type="ORF">Slin15195_G040680</name>
</gene>
<dbReference type="InterPro" id="IPR013126">
    <property type="entry name" value="Hsp_70_fam"/>
</dbReference>